<dbReference type="PRINTS" id="PR00455">
    <property type="entry name" value="HTHTETR"/>
</dbReference>
<dbReference type="PANTHER" id="PTHR30055:SF226">
    <property type="entry name" value="HTH-TYPE TRANSCRIPTIONAL REGULATOR PKSA"/>
    <property type="match status" value="1"/>
</dbReference>
<dbReference type="EMBL" id="BSEV01000056">
    <property type="protein sequence ID" value="GLK15487.1"/>
    <property type="molecule type" value="Genomic_DNA"/>
</dbReference>
<evidence type="ECO:0000259" key="3">
    <source>
        <dbReference type="PROSITE" id="PS50977"/>
    </source>
</evidence>
<dbReference type="PANTHER" id="PTHR30055">
    <property type="entry name" value="HTH-TYPE TRANSCRIPTIONAL REGULATOR RUTR"/>
    <property type="match status" value="1"/>
</dbReference>
<gene>
    <name evidence="4" type="ORF">GCM10017600_89000</name>
</gene>
<dbReference type="Gene3D" id="1.10.357.10">
    <property type="entry name" value="Tetracycline Repressor, domain 2"/>
    <property type="match status" value="1"/>
</dbReference>
<dbReference type="Proteomes" id="UP001143474">
    <property type="component" value="Unassembled WGS sequence"/>
</dbReference>
<evidence type="ECO:0000313" key="4">
    <source>
        <dbReference type="EMBL" id="GLK15487.1"/>
    </source>
</evidence>
<accession>A0A9W6IBS1</accession>
<organism evidence="4 5">
    <name type="scientific">Streptosporangium carneum</name>
    <dbReference type="NCBI Taxonomy" id="47481"/>
    <lineage>
        <taxon>Bacteria</taxon>
        <taxon>Bacillati</taxon>
        <taxon>Actinomycetota</taxon>
        <taxon>Actinomycetes</taxon>
        <taxon>Streptosporangiales</taxon>
        <taxon>Streptosporangiaceae</taxon>
        <taxon>Streptosporangium</taxon>
    </lineage>
</organism>
<dbReference type="AlphaFoldDB" id="A0A9W6IBS1"/>
<dbReference type="Pfam" id="PF00440">
    <property type="entry name" value="TetR_N"/>
    <property type="match status" value="1"/>
</dbReference>
<evidence type="ECO:0000256" key="2">
    <source>
        <dbReference type="PROSITE-ProRule" id="PRU00335"/>
    </source>
</evidence>
<dbReference type="InterPro" id="IPR001647">
    <property type="entry name" value="HTH_TetR"/>
</dbReference>
<dbReference type="InterPro" id="IPR050109">
    <property type="entry name" value="HTH-type_TetR-like_transc_reg"/>
</dbReference>
<evidence type="ECO:0000313" key="5">
    <source>
        <dbReference type="Proteomes" id="UP001143474"/>
    </source>
</evidence>
<feature type="domain" description="HTH tetR-type" evidence="3">
    <location>
        <begin position="10"/>
        <end position="69"/>
    </location>
</feature>
<feature type="DNA-binding region" description="H-T-H motif" evidence="2">
    <location>
        <begin position="32"/>
        <end position="51"/>
    </location>
</feature>
<dbReference type="SUPFAM" id="SSF46689">
    <property type="entry name" value="Homeodomain-like"/>
    <property type="match status" value="1"/>
</dbReference>
<dbReference type="GO" id="GO:0003700">
    <property type="term" value="F:DNA-binding transcription factor activity"/>
    <property type="evidence" value="ECO:0007669"/>
    <property type="project" value="TreeGrafter"/>
</dbReference>
<comment type="caution">
    <text evidence="4">The sequence shown here is derived from an EMBL/GenBank/DDBJ whole genome shotgun (WGS) entry which is preliminary data.</text>
</comment>
<reference evidence="4" key="1">
    <citation type="journal article" date="2014" name="Int. J. Syst. Evol. Microbiol.">
        <title>Complete genome sequence of Corynebacterium casei LMG S-19264T (=DSM 44701T), isolated from a smear-ripened cheese.</title>
        <authorList>
            <consortium name="US DOE Joint Genome Institute (JGI-PGF)"/>
            <person name="Walter F."/>
            <person name="Albersmeier A."/>
            <person name="Kalinowski J."/>
            <person name="Ruckert C."/>
        </authorList>
    </citation>
    <scope>NUCLEOTIDE SEQUENCE</scope>
    <source>
        <strain evidence="4">VKM Ac-2007</strain>
    </source>
</reference>
<dbReference type="GO" id="GO:0000976">
    <property type="term" value="F:transcription cis-regulatory region binding"/>
    <property type="evidence" value="ECO:0007669"/>
    <property type="project" value="TreeGrafter"/>
</dbReference>
<dbReference type="PROSITE" id="PS50977">
    <property type="entry name" value="HTH_TETR_2"/>
    <property type="match status" value="1"/>
</dbReference>
<reference evidence="4" key="2">
    <citation type="submission" date="2023-01" db="EMBL/GenBank/DDBJ databases">
        <authorList>
            <person name="Sun Q."/>
            <person name="Evtushenko L."/>
        </authorList>
    </citation>
    <scope>NUCLEOTIDE SEQUENCE</scope>
    <source>
        <strain evidence="4">VKM Ac-2007</strain>
    </source>
</reference>
<dbReference type="InterPro" id="IPR009057">
    <property type="entry name" value="Homeodomain-like_sf"/>
</dbReference>
<keyword evidence="1 2" id="KW-0238">DNA-binding</keyword>
<sequence length="203" mass="21687">MRMTRAESKEANKRALIDAAREVVGREGSRAKLEEITERAGLTTGAVYSLFGGKNGLLVAMVTDYAGPFDPETIAAASAGLPLEEVVADVARQFWRMANDPEAIGQLVFEGRLLDLVLNDAKLRSRLGDAIRSVETELAGLFTGRAHDGSVLSHGQALRLARALKATLSSLGQTVILGVQDCSEEYFVDVAHALITPRVLGPA</sequence>
<proteinExistence type="predicted"/>
<protein>
    <recommendedName>
        <fullName evidence="3">HTH tetR-type domain-containing protein</fullName>
    </recommendedName>
</protein>
<keyword evidence="5" id="KW-1185">Reference proteome</keyword>
<name>A0A9W6IBS1_9ACTN</name>
<evidence type="ECO:0000256" key="1">
    <source>
        <dbReference type="ARBA" id="ARBA00023125"/>
    </source>
</evidence>